<dbReference type="InterPro" id="IPR050704">
    <property type="entry name" value="Peptidase_C85-like"/>
</dbReference>
<name>A0A7N0RDZ4_KALFE</name>
<proteinExistence type="inferred from homology"/>
<dbReference type="Gene3D" id="3.90.70.80">
    <property type="match status" value="1"/>
</dbReference>
<evidence type="ECO:0000256" key="4">
    <source>
        <dbReference type="ARBA" id="ARBA00022786"/>
    </source>
</evidence>
<organism evidence="7 8">
    <name type="scientific">Kalanchoe fedtschenkoi</name>
    <name type="common">Lavender scallops</name>
    <name type="synonym">South American air plant</name>
    <dbReference type="NCBI Taxonomy" id="63787"/>
    <lineage>
        <taxon>Eukaryota</taxon>
        <taxon>Viridiplantae</taxon>
        <taxon>Streptophyta</taxon>
        <taxon>Embryophyta</taxon>
        <taxon>Tracheophyta</taxon>
        <taxon>Spermatophyta</taxon>
        <taxon>Magnoliopsida</taxon>
        <taxon>eudicotyledons</taxon>
        <taxon>Gunneridae</taxon>
        <taxon>Pentapetalae</taxon>
        <taxon>Saxifragales</taxon>
        <taxon>Crassulaceae</taxon>
        <taxon>Kalanchoe</taxon>
    </lineage>
</organism>
<feature type="domain" description="OTU" evidence="6">
    <location>
        <begin position="193"/>
        <end position="317"/>
    </location>
</feature>
<keyword evidence="4" id="KW-0833">Ubl conjugation pathway</keyword>
<evidence type="ECO:0000256" key="3">
    <source>
        <dbReference type="ARBA" id="ARBA00012759"/>
    </source>
</evidence>
<evidence type="ECO:0000313" key="7">
    <source>
        <dbReference type="EnsemblPlants" id="Kaladp0008s0423.2.v1.1"/>
    </source>
</evidence>
<dbReference type="CDD" id="cd22751">
    <property type="entry name" value="OTU_plant_OTU9-like"/>
    <property type="match status" value="1"/>
</dbReference>
<dbReference type="Proteomes" id="UP000594263">
    <property type="component" value="Unplaced"/>
</dbReference>
<sequence>MISYEQDPDVVQWGLQLFDGDPLSNCSYGDSLTPNDAHYYHGEYVTDGIHVMDNIHADDDGITNNLQTQLSHFELIEMGNSHPDSEQSQSPNYSHGWIDQLANFNSGHACEHEVTDEIRPSASCCPCREPYSNVWVCTLDVIDEYSIDGEVGKRLDQMNPIPHVPRINGEIPSFDEATLDHQRLLYRLQMYQLVELKVQGDGNCQFRALSDQFYRTIEHHEFVRQQVVDQLKSNREVYEGYVPMEYSDYLEKMSRNGEWGDHVTLQAAADSYGVKVFVVTSFKDTCYIEIIPTVQKSKRVICLSFWAEVHYNSIYPEGDTLPTKIEVKKKKRRPPLNEIGTSKHLQLLSDA</sequence>
<evidence type="ECO:0000259" key="6">
    <source>
        <dbReference type="PROSITE" id="PS50802"/>
    </source>
</evidence>
<protein>
    <recommendedName>
        <fullName evidence="3">ubiquitinyl hydrolase 1</fullName>
        <ecNumber evidence="3">3.4.19.12</ecNumber>
    </recommendedName>
</protein>
<evidence type="ECO:0000256" key="1">
    <source>
        <dbReference type="ARBA" id="ARBA00000707"/>
    </source>
</evidence>
<dbReference type="PROSITE" id="PS50802">
    <property type="entry name" value="OTU"/>
    <property type="match status" value="1"/>
</dbReference>
<keyword evidence="5" id="KW-0378">Hydrolase</keyword>
<dbReference type="FunFam" id="3.90.70.80:FF:000001">
    <property type="entry name" value="OTU domain-containing protein"/>
    <property type="match status" value="1"/>
</dbReference>
<dbReference type="GO" id="GO:0016579">
    <property type="term" value="P:protein deubiquitination"/>
    <property type="evidence" value="ECO:0007669"/>
    <property type="project" value="TreeGrafter"/>
</dbReference>
<comment type="catalytic activity">
    <reaction evidence="1">
        <text>Thiol-dependent hydrolysis of ester, thioester, amide, peptide and isopeptide bonds formed by the C-terminal Gly of ubiquitin (a 76-residue protein attached to proteins as an intracellular targeting signal).</text>
        <dbReference type="EC" id="3.4.19.12"/>
    </reaction>
</comment>
<reference evidence="7" key="1">
    <citation type="submission" date="2021-01" db="UniProtKB">
        <authorList>
            <consortium name="EnsemblPlants"/>
        </authorList>
    </citation>
    <scope>IDENTIFICATION</scope>
</reference>
<dbReference type="PANTHER" id="PTHR12419:SF111">
    <property type="entry name" value="OVARIAN TUMOR DOMAIN-CONTAINING DEUBIQUITINATING ENZYME 9"/>
    <property type="match status" value="1"/>
</dbReference>
<dbReference type="GO" id="GO:0004843">
    <property type="term" value="F:cysteine-type deubiquitinase activity"/>
    <property type="evidence" value="ECO:0007669"/>
    <property type="project" value="UniProtKB-EC"/>
</dbReference>
<dbReference type="EC" id="3.4.19.12" evidence="3"/>
<dbReference type="EnsemblPlants" id="Kaladp0008s0423.2.v1.1">
    <property type="protein sequence ID" value="Kaladp0008s0423.2.v1.1"/>
    <property type="gene ID" value="Kaladp0008s0423.v1.1"/>
</dbReference>
<evidence type="ECO:0000256" key="5">
    <source>
        <dbReference type="ARBA" id="ARBA00022801"/>
    </source>
</evidence>
<dbReference type="Gramene" id="Kaladp0008s0423.2.v1.1">
    <property type="protein sequence ID" value="Kaladp0008s0423.2.v1.1"/>
    <property type="gene ID" value="Kaladp0008s0423.v1.1"/>
</dbReference>
<dbReference type="AlphaFoldDB" id="A0A7N0RDZ4"/>
<comment type="similarity">
    <text evidence="2">Belongs to the peptidase C85 family.</text>
</comment>
<dbReference type="Pfam" id="PF02338">
    <property type="entry name" value="OTU"/>
    <property type="match status" value="1"/>
</dbReference>
<dbReference type="InterPro" id="IPR038765">
    <property type="entry name" value="Papain-like_cys_pep_sf"/>
</dbReference>
<accession>A0A7N0RDZ4</accession>
<keyword evidence="8" id="KW-1185">Reference proteome</keyword>
<dbReference type="SUPFAM" id="SSF54001">
    <property type="entry name" value="Cysteine proteinases"/>
    <property type="match status" value="1"/>
</dbReference>
<evidence type="ECO:0000313" key="8">
    <source>
        <dbReference type="Proteomes" id="UP000594263"/>
    </source>
</evidence>
<dbReference type="PANTHER" id="PTHR12419">
    <property type="entry name" value="OTU DOMAIN CONTAINING PROTEIN"/>
    <property type="match status" value="1"/>
</dbReference>
<dbReference type="InterPro" id="IPR003323">
    <property type="entry name" value="OTU_dom"/>
</dbReference>
<evidence type="ECO:0000256" key="2">
    <source>
        <dbReference type="ARBA" id="ARBA00010407"/>
    </source>
</evidence>